<protein>
    <submittedName>
        <fullName evidence="1">Uncharacterized protein</fullName>
    </submittedName>
</protein>
<dbReference type="EMBL" id="CAJZBQ010000005">
    <property type="protein sequence ID" value="CAG9312021.1"/>
    <property type="molecule type" value="Genomic_DNA"/>
</dbReference>
<organism evidence="1 2">
    <name type="scientific">Blepharisma stoltei</name>
    <dbReference type="NCBI Taxonomy" id="1481888"/>
    <lineage>
        <taxon>Eukaryota</taxon>
        <taxon>Sar</taxon>
        <taxon>Alveolata</taxon>
        <taxon>Ciliophora</taxon>
        <taxon>Postciliodesmatophora</taxon>
        <taxon>Heterotrichea</taxon>
        <taxon>Heterotrichida</taxon>
        <taxon>Blepharismidae</taxon>
        <taxon>Blepharisma</taxon>
    </lineage>
</organism>
<accession>A0AAU9IF77</accession>
<proteinExistence type="predicted"/>
<evidence type="ECO:0000313" key="1">
    <source>
        <dbReference type="EMBL" id="CAG9312021.1"/>
    </source>
</evidence>
<dbReference type="AlphaFoldDB" id="A0AAU9IF77"/>
<gene>
    <name evidence="1" type="ORF">BSTOLATCC_MIC5279</name>
</gene>
<reference evidence="1" key="1">
    <citation type="submission" date="2021-09" db="EMBL/GenBank/DDBJ databases">
        <authorList>
            <consortium name="AG Swart"/>
            <person name="Singh M."/>
            <person name="Singh A."/>
            <person name="Seah K."/>
            <person name="Emmerich C."/>
        </authorList>
    </citation>
    <scope>NUCLEOTIDE SEQUENCE</scope>
    <source>
        <strain evidence="1">ATCC30299</strain>
    </source>
</reference>
<dbReference type="Proteomes" id="UP001162131">
    <property type="component" value="Unassembled WGS sequence"/>
</dbReference>
<name>A0AAU9IF77_9CILI</name>
<evidence type="ECO:0000313" key="2">
    <source>
        <dbReference type="Proteomes" id="UP001162131"/>
    </source>
</evidence>
<comment type="caution">
    <text evidence="1">The sequence shown here is derived from an EMBL/GenBank/DDBJ whole genome shotgun (WGS) entry which is preliminary data.</text>
</comment>
<keyword evidence="2" id="KW-1185">Reference proteome</keyword>
<sequence>MKLILCQLKKSIFWKAAKKRTLLAKYSNNEGSEINNNSPEVTAKENFSSWVFDLKLQNNPDRENATEESEKIVSD</sequence>